<dbReference type="FunFam" id="3.40.630.30:FF:000064">
    <property type="entry name" value="GNAT family acetyltransferase"/>
    <property type="match status" value="1"/>
</dbReference>
<sequence>MIYTIRPWAVRDVKEVMRLIREAAAFHKALDQVKTTPEDFVKDGFEKDATFGCVVAEVPPEAKSKEGHTLIGYQFHYLTYCTWDGPILFGEDLYVAPDFRGKGVGTSLLNKAAKIALEKGCSQFRFISTKWNQPALDFFTKRGAVNVTACDHWELCHYEGEHVRKLAEYMRK</sequence>
<dbReference type="PROSITE" id="PS51186">
    <property type="entry name" value="GNAT"/>
    <property type="match status" value="1"/>
</dbReference>
<dbReference type="PANTHER" id="PTHR10545">
    <property type="entry name" value="DIAMINE N-ACETYLTRANSFERASE"/>
    <property type="match status" value="1"/>
</dbReference>
<dbReference type="SUPFAM" id="SSF55729">
    <property type="entry name" value="Acyl-CoA N-acyltransferases (Nat)"/>
    <property type="match status" value="1"/>
</dbReference>
<comment type="similarity">
    <text evidence="1">Belongs to the acetyltransferase family.</text>
</comment>
<organism evidence="5 6">
    <name type="scientific">Pogona vitticeps</name>
    <name type="common">central bearded dragon</name>
    <dbReference type="NCBI Taxonomy" id="103695"/>
    <lineage>
        <taxon>Eukaryota</taxon>
        <taxon>Metazoa</taxon>
        <taxon>Chordata</taxon>
        <taxon>Craniata</taxon>
        <taxon>Vertebrata</taxon>
        <taxon>Euteleostomi</taxon>
        <taxon>Lepidosauria</taxon>
        <taxon>Squamata</taxon>
        <taxon>Bifurcata</taxon>
        <taxon>Unidentata</taxon>
        <taxon>Episquamata</taxon>
        <taxon>Toxicofera</taxon>
        <taxon>Iguania</taxon>
        <taxon>Acrodonta</taxon>
        <taxon>Agamidae</taxon>
        <taxon>Amphibolurinae</taxon>
        <taxon>Pogona</taxon>
    </lineage>
</organism>
<evidence type="ECO:0000256" key="1">
    <source>
        <dbReference type="ARBA" id="ARBA00008694"/>
    </source>
</evidence>
<keyword evidence="5" id="KW-1185">Reference proteome</keyword>
<evidence type="ECO:0000259" key="4">
    <source>
        <dbReference type="PROSITE" id="PS51186"/>
    </source>
</evidence>
<dbReference type="Gene3D" id="3.40.630.30">
    <property type="match status" value="1"/>
</dbReference>
<dbReference type="PANTHER" id="PTHR10545:SF51">
    <property type="entry name" value="THIALYSINE N-EPSILON-ACETYLTRANSFERASE"/>
    <property type="match status" value="1"/>
</dbReference>
<evidence type="ECO:0000256" key="2">
    <source>
        <dbReference type="ARBA" id="ARBA00022679"/>
    </source>
</evidence>
<keyword evidence="3" id="KW-0012">Acyltransferase</keyword>
<protein>
    <submittedName>
        <fullName evidence="6">Thialysine N-epsilon-acetyltransferase-like</fullName>
    </submittedName>
</protein>
<dbReference type="Proteomes" id="UP001652642">
    <property type="component" value="Chromosome 6"/>
</dbReference>
<accession>A0A6J0V3Z3</accession>
<dbReference type="GeneID" id="110087758"/>
<dbReference type="KEGG" id="pvt:110087758"/>
<dbReference type="CDD" id="cd04301">
    <property type="entry name" value="NAT_SF"/>
    <property type="match status" value="1"/>
</dbReference>
<gene>
    <name evidence="6" type="primary">LOC110087758</name>
</gene>
<feature type="domain" description="N-acetyltransferase" evidence="4">
    <location>
        <begin position="3"/>
        <end position="172"/>
    </location>
</feature>
<keyword evidence="2" id="KW-0808">Transferase</keyword>
<dbReference type="InterPro" id="IPR000182">
    <property type="entry name" value="GNAT_dom"/>
</dbReference>
<evidence type="ECO:0000313" key="5">
    <source>
        <dbReference type="Proteomes" id="UP001652642"/>
    </source>
</evidence>
<evidence type="ECO:0000256" key="3">
    <source>
        <dbReference type="ARBA" id="ARBA00023315"/>
    </source>
</evidence>
<dbReference type="GO" id="GO:0008080">
    <property type="term" value="F:N-acetyltransferase activity"/>
    <property type="evidence" value="ECO:0007669"/>
    <property type="project" value="TreeGrafter"/>
</dbReference>
<dbReference type="InterPro" id="IPR051016">
    <property type="entry name" value="Diverse_Substrate_AcTransf"/>
</dbReference>
<dbReference type="InterPro" id="IPR016181">
    <property type="entry name" value="Acyl_CoA_acyltransferase"/>
</dbReference>
<dbReference type="RefSeq" id="XP_020665274.1">
    <property type="nucleotide sequence ID" value="XM_020809615.2"/>
</dbReference>
<proteinExistence type="inferred from homology"/>
<dbReference type="AlphaFoldDB" id="A0A6J0V3Z3"/>
<evidence type="ECO:0000313" key="6">
    <source>
        <dbReference type="RefSeq" id="XP_020665274.1"/>
    </source>
</evidence>
<dbReference type="OrthoDB" id="7305308at2759"/>
<reference evidence="6" key="1">
    <citation type="submission" date="2025-08" db="UniProtKB">
        <authorList>
            <consortium name="RefSeq"/>
        </authorList>
    </citation>
    <scope>IDENTIFICATION</scope>
</reference>
<dbReference type="InParanoid" id="A0A6J0V3Z3"/>
<dbReference type="Pfam" id="PF00583">
    <property type="entry name" value="Acetyltransf_1"/>
    <property type="match status" value="1"/>
</dbReference>
<name>A0A6J0V3Z3_9SAUR</name>